<dbReference type="Proteomes" id="UP000786387">
    <property type="component" value="Unassembled WGS sequence"/>
</dbReference>
<reference evidence="2 3" key="1">
    <citation type="submission" date="2020-02" db="EMBL/GenBank/DDBJ databases">
        <title>Synteny-based analysis reveals conserved mechanism for high triclosan tolerance in Pseudomonas, as well as instances of horizontal transfer.</title>
        <authorList>
            <person name="Mcfarland A.G."/>
            <person name="Bertucci H.K."/>
            <person name="Litmann E."/>
            <person name="Shen J."/>
            <person name="Huttenhower C."/>
            <person name="Hartmann E.M."/>
        </authorList>
    </citation>
    <scope>NUCLEOTIDE SEQUENCE [LARGE SCALE GENOMIC DNA]</scope>
    <source>
        <strain evidence="2 3">115A1</strain>
    </source>
</reference>
<name>A0ABR5YZ77_9GAMM</name>
<keyword evidence="1" id="KW-1133">Transmembrane helix</keyword>
<sequence length="147" mass="15429">MIAKLRIILTFALAVAFATAIGSITQTQFNLAALQSLGAQISLPVRMRATSQDLLGFAPVYATIVGVTLLFALPIAALISRFLPAWRLPVYFLAGGVGLFLAFQVADAFAPMPTLIAATRTSTGTAAMMLSGAFGGLLFATLLRPRP</sequence>
<evidence type="ECO:0000313" key="3">
    <source>
        <dbReference type="Proteomes" id="UP000786387"/>
    </source>
</evidence>
<feature type="transmembrane region" description="Helical" evidence="1">
    <location>
        <begin position="126"/>
        <end position="143"/>
    </location>
</feature>
<dbReference type="RefSeq" id="WP_181070149.1">
    <property type="nucleotide sequence ID" value="NZ_JAAMRF010000003.1"/>
</dbReference>
<accession>A0ABR5YZ77</accession>
<evidence type="ECO:0000256" key="1">
    <source>
        <dbReference type="SAM" id="Phobius"/>
    </source>
</evidence>
<keyword evidence="3" id="KW-1185">Reference proteome</keyword>
<keyword evidence="1" id="KW-0812">Transmembrane</keyword>
<comment type="caution">
    <text evidence="2">The sequence shown here is derived from an EMBL/GenBank/DDBJ whole genome shotgun (WGS) entry which is preliminary data.</text>
</comment>
<gene>
    <name evidence="2" type="ORF">G7026_07630</name>
</gene>
<protein>
    <submittedName>
        <fullName evidence="2">Uncharacterized protein</fullName>
    </submittedName>
</protein>
<evidence type="ECO:0000313" key="2">
    <source>
        <dbReference type="EMBL" id="MBA1273220.1"/>
    </source>
</evidence>
<organism evidence="2 3">
    <name type="scientific">Stutzerimonas azotifigens</name>
    <dbReference type="NCBI Taxonomy" id="291995"/>
    <lineage>
        <taxon>Bacteria</taxon>
        <taxon>Pseudomonadati</taxon>
        <taxon>Pseudomonadota</taxon>
        <taxon>Gammaproteobacteria</taxon>
        <taxon>Pseudomonadales</taxon>
        <taxon>Pseudomonadaceae</taxon>
        <taxon>Stutzerimonas</taxon>
    </lineage>
</organism>
<keyword evidence="1" id="KW-0472">Membrane</keyword>
<feature type="transmembrane region" description="Helical" evidence="1">
    <location>
        <begin position="88"/>
        <end position="106"/>
    </location>
</feature>
<feature type="transmembrane region" description="Helical" evidence="1">
    <location>
        <begin position="54"/>
        <end position="76"/>
    </location>
</feature>
<dbReference type="EMBL" id="JAAMRF010000003">
    <property type="protein sequence ID" value="MBA1273220.1"/>
    <property type="molecule type" value="Genomic_DNA"/>
</dbReference>
<proteinExistence type="predicted"/>